<dbReference type="AlphaFoldDB" id="K9VI47"/>
<reference evidence="1 2" key="1">
    <citation type="submission" date="2012-05" db="EMBL/GenBank/DDBJ databases">
        <title>Finished chromosome of genome of Oscillatoria sp. PCC 7112.</title>
        <authorList>
            <consortium name="US DOE Joint Genome Institute"/>
            <person name="Gugger M."/>
            <person name="Coursin T."/>
            <person name="Rippka R."/>
            <person name="Tandeau De Marsac N."/>
            <person name="Huntemann M."/>
            <person name="Wei C.-L."/>
            <person name="Han J."/>
            <person name="Detter J.C."/>
            <person name="Han C."/>
            <person name="Tapia R."/>
            <person name="Davenport K."/>
            <person name="Daligault H."/>
            <person name="Erkkila T."/>
            <person name="Gu W."/>
            <person name="Munk A.C.C."/>
            <person name="Teshima H."/>
            <person name="Xu Y."/>
            <person name="Chain P."/>
            <person name="Chen A."/>
            <person name="Krypides N."/>
            <person name="Mavromatis K."/>
            <person name="Markowitz V."/>
            <person name="Szeto E."/>
            <person name="Ivanova N."/>
            <person name="Mikhailova N."/>
            <person name="Ovchinnikova G."/>
            <person name="Pagani I."/>
            <person name="Pati A."/>
            <person name="Goodwin L."/>
            <person name="Peters L."/>
            <person name="Pitluck S."/>
            <person name="Woyke T."/>
            <person name="Kerfeld C."/>
        </authorList>
    </citation>
    <scope>NUCLEOTIDE SEQUENCE [LARGE SCALE GENOMIC DNA]</scope>
    <source>
        <strain evidence="1 2">PCC 7112</strain>
    </source>
</reference>
<gene>
    <name evidence="1" type="ORF">Osc7112_2752</name>
</gene>
<dbReference type="HOGENOM" id="CLU_3382985_0_0_3"/>
<accession>K9VI47</accession>
<protein>
    <submittedName>
        <fullName evidence="1">Uncharacterized protein</fullName>
    </submittedName>
</protein>
<proteinExistence type="predicted"/>
<sequence length="33" mass="3444">MGGVGAGLHNFWMGVEYLGEPAPTGLIGTLFNH</sequence>
<evidence type="ECO:0000313" key="2">
    <source>
        <dbReference type="Proteomes" id="UP000010478"/>
    </source>
</evidence>
<organism evidence="1 2">
    <name type="scientific">Phormidium nigroviride PCC 7112</name>
    <dbReference type="NCBI Taxonomy" id="179408"/>
    <lineage>
        <taxon>Bacteria</taxon>
        <taxon>Bacillati</taxon>
        <taxon>Cyanobacteriota</taxon>
        <taxon>Cyanophyceae</taxon>
        <taxon>Oscillatoriophycideae</taxon>
        <taxon>Oscillatoriales</taxon>
        <taxon>Oscillatoriaceae</taxon>
        <taxon>Phormidium</taxon>
    </lineage>
</organism>
<keyword evidence="2" id="KW-1185">Reference proteome</keyword>
<name>K9VI47_9CYAN</name>
<dbReference type="Proteomes" id="UP000010478">
    <property type="component" value="Chromosome"/>
</dbReference>
<dbReference type="EMBL" id="CP003614">
    <property type="protein sequence ID" value="AFZ07162.1"/>
    <property type="molecule type" value="Genomic_DNA"/>
</dbReference>
<evidence type="ECO:0000313" key="1">
    <source>
        <dbReference type="EMBL" id="AFZ07162.1"/>
    </source>
</evidence>
<dbReference type="STRING" id="179408.Osc7112_2752"/>
<dbReference type="KEGG" id="oni:Osc7112_2752"/>